<dbReference type="Proteomes" id="UP001642360">
    <property type="component" value="Unassembled WGS sequence"/>
</dbReference>
<protein>
    <submittedName>
        <fullName evidence="1">Uncharacterized protein</fullName>
    </submittedName>
</protein>
<reference evidence="1 2" key="1">
    <citation type="submission" date="2024-02" db="EMBL/GenBank/DDBJ databases">
        <authorList>
            <person name="Vignale AGUSTIN F."/>
            <person name="Sosa J E."/>
            <person name="Modenutti C."/>
        </authorList>
    </citation>
    <scope>NUCLEOTIDE SEQUENCE [LARGE SCALE GENOMIC DNA]</scope>
</reference>
<keyword evidence="2" id="KW-1185">Reference proteome</keyword>
<sequence>MSLLLNFNVSLFHRIQRSPSDPTSLSQFPVFSKPSSLHSLSLSKSHICFTFSPSSSPNYDREEARWLREEQRWLREEQRWLREESRWNSERESLLSEIQTLKLRIQDLERQNSVQGRPVTETVANLAKLLQA</sequence>
<comment type="caution">
    <text evidence="1">The sequence shown here is derived from an EMBL/GenBank/DDBJ whole genome shotgun (WGS) entry which is preliminary data.</text>
</comment>
<evidence type="ECO:0000313" key="2">
    <source>
        <dbReference type="Proteomes" id="UP001642360"/>
    </source>
</evidence>
<evidence type="ECO:0000313" key="1">
    <source>
        <dbReference type="EMBL" id="CAK9173799.1"/>
    </source>
</evidence>
<organism evidence="1 2">
    <name type="scientific">Ilex paraguariensis</name>
    <name type="common">yerba mate</name>
    <dbReference type="NCBI Taxonomy" id="185542"/>
    <lineage>
        <taxon>Eukaryota</taxon>
        <taxon>Viridiplantae</taxon>
        <taxon>Streptophyta</taxon>
        <taxon>Embryophyta</taxon>
        <taxon>Tracheophyta</taxon>
        <taxon>Spermatophyta</taxon>
        <taxon>Magnoliopsida</taxon>
        <taxon>eudicotyledons</taxon>
        <taxon>Gunneridae</taxon>
        <taxon>Pentapetalae</taxon>
        <taxon>asterids</taxon>
        <taxon>campanulids</taxon>
        <taxon>Aquifoliales</taxon>
        <taxon>Aquifoliaceae</taxon>
        <taxon>Ilex</taxon>
    </lineage>
</organism>
<accession>A0ABC8TWH5</accession>
<dbReference type="AlphaFoldDB" id="A0ABC8TWH5"/>
<dbReference type="EMBL" id="CAUOFW020006214">
    <property type="protein sequence ID" value="CAK9173799.1"/>
    <property type="molecule type" value="Genomic_DNA"/>
</dbReference>
<name>A0ABC8TWH5_9AQUA</name>
<gene>
    <name evidence="1" type="ORF">ILEXP_LOCUS43528</name>
</gene>
<proteinExistence type="predicted"/>